<dbReference type="InterPro" id="IPR050333">
    <property type="entry name" value="SLRP"/>
</dbReference>
<dbReference type="Pfam" id="PF13855">
    <property type="entry name" value="LRR_8"/>
    <property type="match status" value="1"/>
</dbReference>
<dbReference type="OrthoDB" id="4691307at2759"/>
<dbReference type="SUPFAM" id="SSF52058">
    <property type="entry name" value="L domain-like"/>
    <property type="match status" value="2"/>
</dbReference>
<dbReference type="Gene3D" id="3.80.10.10">
    <property type="entry name" value="Ribonuclease Inhibitor"/>
    <property type="match status" value="3"/>
</dbReference>
<evidence type="ECO:0000256" key="1">
    <source>
        <dbReference type="ARBA" id="ARBA00022614"/>
    </source>
</evidence>
<feature type="transmembrane region" description="Helical" evidence="3">
    <location>
        <begin position="698"/>
        <end position="719"/>
    </location>
</feature>
<keyword evidence="6" id="KW-1185">Reference proteome</keyword>
<evidence type="ECO:0000313" key="5">
    <source>
        <dbReference type="EMBL" id="CAF0932902.1"/>
    </source>
</evidence>
<evidence type="ECO:0000313" key="6">
    <source>
        <dbReference type="Proteomes" id="UP000663879"/>
    </source>
</evidence>
<gene>
    <name evidence="5" type="ORF">OXX778_LOCUS13006</name>
</gene>
<dbReference type="AlphaFoldDB" id="A0A814BZA5"/>
<organism evidence="5 6">
    <name type="scientific">Brachionus calyciflorus</name>
    <dbReference type="NCBI Taxonomy" id="104777"/>
    <lineage>
        <taxon>Eukaryota</taxon>
        <taxon>Metazoa</taxon>
        <taxon>Spiralia</taxon>
        <taxon>Gnathifera</taxon>
        <taxon>Rotifera</taxon>
        <taxon>Eurotatoria</taxon>
        <taxon>Monogononta</taxon>
        <taxon>Pseudotrocha</taxon>
        <taxon>Ploima</taxon>
        <taxon>Brachionidae</taxon>
        <taxon>Brachionus</taxon>
    </lineage>
</organism>
<dbReference type="SUPFAM" id="SSF52047">
    <property type="entry name" value="RNI-like"/>
    <property type="match status" value="1"/>
</dbReference>
<dbReference type="InterPro" id="IPR001611">
    <property type="entry name" value="Leu-rich_rpt"/>
</dbReference>
<keyword evidence="3" id="KW-1133">Transmembrane helix</keyword>
<keyword evidence="1" id="KW-0433">Leucine-rich repeat</keyword>
<dbReference type="InterPro" id="IPR003591">
    <property type="entry name" value="Leu-rich_rpt_typical-subtyp"/>
</dbReference>
<keyword evidence="2" id="KW-0677">Repeat</keyword>
<dbReference type="InterPro" id="IPR032675">
    <property type="entry name" value="LRR_dom_sf"/>
</dbReference>
<accession>A0A814BZA5</accession>
<evidence type="ECO:0000256" key="4">
    <source>
        <dbReference type="SAM" id="SignalP"/>
    </source>
</evidence>
<dbReference type="EMBL" id="CAJNOC010002434">
    <property type="protein sequence ID" value="CAF0932902.1"/>
    <property type="molecule type" value="Genomic_DNA"/>
</dbReference>
<dbReference type="PANTHER" id="PTHR45712:SF22">
    <property type="entry name" value="INSULIN-LIKE GROWTH FACTOR-BINDING PROTEIN COMPLEX ACID LABILE SUBUNIT"/>
    <property type="match status" value="1"/>
</dbReference>
<feature type="signal peptide" evidence="4">
    <location>
        <begin position="1"/>
        <end position="16"/>
    </location>
</feature>
<comment type="caution">
    <text evidence="5">The sequence shown here is derived from an EMBL/GenBank/DDBJ whole genome shotgun (WGS) entry which is preliminary data.</text>
</comment>
<evidence type="ECO:0000256" key="3">
    <source>
        <dbReference type="SAM" id="Phobius"/>
    </source>
</evidence>
<reference evidence="5" key="1">
    <citation type="submission" date="2021-02" db="EMBL/GenBank/DDBJ databases">
        <authorList>
            <person name="Nowell W R."/>
        </authorList>
    </citation>
    <scope>NUCLEOTIDE SEQUENCE</scope>
    <source>
        <strain evidence="5">Ploen Becks lab</strain>
    </source>
</reference>
<sequence>MLKYLVIALLVNYVISTNTNDFTLKYNCQITSNNTKISCRNLKTTELNLTLLDPSILELDLSNNQITKLISPSTPLKLISLNLSNNSIEVLDENYFGSFPSLKTLDLSLNPLKEIDKTAFDGLALLKSLNLSRTGYKLTNDLCSLTHLIRLDLEFLNLNELYLECWKETKLSELNIRNSINADVSAKNWLPFLEHLKILDISNSSISSLDSSHFKNLTLTHFISSNNPQLKLDFLNQTNLLNNLKCLVLRNNSLDSNNFALSELISKQSSNLKLEMLDVSFNLYTEDLNSFLYDQKNLLNLKYFDAHGNKFKNCNKRLDQVFTQNLEYIDLSNNLLEKSSCLYPLKQLNKLTYLDMSHNDLNINKNEDDLNGIFLNSLNLSYIDFSSNSFVNFIIKLSLNHTRIKLVDFSNNKLVSFRFESDSLKKEDSKDNDDDIMYDYDDEDGQDIIAQNYPSLDTDTDKRNITIDIINLSQNKFKSLNIYHQFQTIQNILYLNFSHNEIRNVNGLSGDIVLTKNIGEEKDEQIKMLCLDNADFSHNRILKVPNFQHSCISRVNLEHNQISSYQHLVVSNLTLYFLDLISLRFNNLERLGIVLSDQKFKSDFYTSKNSPFNYFYSHANRSLSNHTNLDLRENPMFKCDCNFFQLLHDYTNLNLFVDCKLNSEIIKNCSNSSNRTQELIVTKKPDTKTKQLNSKLRFFFTLTCFILVLFSMSLVFYMCSDFFKNFTYVDQIRGVLRRKYDQIKSERNKDNIDVQYSKLQDEATASTIEVNA</sequence>
<name>A0A814BZA5_9BILA</name>
<proteinExistence type="predicted"/>
<dbReference type="PROSITE" id="PS51450">
    <property type="entry name" value="LRR"/>
    <property type="match status" value="3"/>
</dbReference>
<keyword evidence="3" id="KW-0812">Transmembrane</keyword>
<feature type="chain" id="PRO_5032355111" evidence="4">
    <location>
        <begin position="17"/>
        <end position="772"/>
    </location>
</feature>
<protein>
    <submittedName>
        <fullName evidence="5">Uncharacterized protein</fullName>
    </submittedName>
</protein>
<dbReference type="SMART" id="SM00369">
    <property type="entry name" value="LRR_TYP"/>
    <property type="match status" value="3"/>
</dbReference>
<dbReference type="Proteomes" id="UP000663879">
    <property type="component" value="Unassembled WGS sequence"/>
</dbReference>
<dbReference type="PANTHER" id="PTHR45712">
    <property type="entry name" value="AGAP008170-PA"/>
    <property type="match status" value="1"/>
</dbReference>
<evidence type="ECO:0000256" key="2">
    <source>
        <dbReference type="ARBA" id="ARBA00022737"/>
    </source>
</evidence>
<keyword evidence="3" id="KW-0472">Membrane</keyword>
<keyword evidence="4" id="KW-0732">Signal</keyword>